<proteinExistence type="predicted"/>
<dbReference type="EMBL" id="MN584918">
    <property type="protein sequence ID" value="QFR59823.1"/>
    <property type="molecule type" value="Genomic_DNA"/>
</dbReference>
<name>A0A5P8PRB9_9CAUD</name>
<evidence type="ECO:0000313" key="1">
    <source>
        <dbReference type="EMBL" id="QFR59823.1"/>
    </source>
</evidence>
<accession>A0A5P8PRB9</accession>
<evidence type="ECO:0000313" key="2">
    <source>
        <dbReference type="Proteomes" id="UP000325783"/>
    </source>
</evidence>
<protein>
    <submittedName>
        <fullName evidence="1">Uncharacterized protein</fullName>
    </submittedName>
</protein>
<dbReference type="Proteomes" id="UP000325783">
    <property type="component" value="Segment"/>
</dbReference>
<keyword evidence="2" id="KW-1185">Reference proteome</keyword>
<organism evidence="1 2">
    <name type="scientific">Vibrio phage phi50-12</name>
    <dbReference type="NCBI Taxonomy" id="2654972"/>
    <lineage>
        <taxon>Viruses</taxon>
        <taxon>Duplodnaviria</taxon>
        <taxon>Heunggongvirae</taxon>
        <taxon>Uroviricota</taxon>
        <taxon>Caudoviricetes</taxon>
        <taxon>Schitoviridae</taxon>
        <taxon>Penintadodekavirus</taxon>
        <taxon>Penintadodekavirus 5012</taxon>
    </lineage>
</organism>
<gene>
    <name evidence="1" type="ORF">VOWphi5012_039</name>
</gene>
<sequence>MRTPEQIAAVINELAKGKFVVQQRGYDSESSSLCWFHLSNMQTVYFNVCDTDKTIHQGLKNAGGL</sequence>
<reference evidence="1 2" key="1">
    <citation type="submission" date="2019-10" db="EMBL/GenBank/DDBJ databases">
        <authorList>
            <person name="Lin L.C."/>
        </authorList>
    </citation>
    <scope>NUCLEOTIDE SEQUENCE [LARGE SCALE GENOMIC DNA]</scope>
</reference>